<dbReference type="Proteomes" id="UP000282876">
    <property type="component" value="Unassembled WGS sequence"/>
</dbReference>
<dbReference type="VEuPathDB" id="MicrosporidiaDB:TUBRATIS_11780"/>
<evidence type="ECO:0000313" key="2">
    <source>
        <dbReference type="Proteomes" id="UP000282876"/>
    </source>
</evidence>
<name>A0A437AMC3_9MICR</name>
<reference evidence="1 2" key="1">
    <citation type="submission" date="2018-10" db="EMBL/GenBank/DDBJ databases">
        <title>Draft genome sequence of the microsporidian Tubulinosema ratisbonensis.</title>
        <authorList>
            <person name="Polonais V."/>
            <person name="Peyretaillade E."/>
            <person name="Niehus S."/>
            <person name="Wawrzyniak I."/>
            <person name="Franchet A."/>
            <person name="Gaspin C."/>
            <person name="Reichstadt M."/>
            <person name="Belser C."/>
            <person name="Labadie K."/>
            <person name="Delbac F."/>
            <person name="Ferrandon D."/>
        </authorList>
    </citation>
    <scope>NUCLEOTIDE SEQUENCE [LARGE SCALE GENOMIC DNA]</scope>
    <source>
        <strain evidence="1 2">Franzen</strain>
    </source>
</reference>
<evidence type="ECO:0000313" key="1">
    <source>
        <dbReference type="EMBL" id="RVD92322.1"/>
    </source>
</evidence>
<organism evidence="1 2">
    <name type="scientific">Tubulinosema ratisbonensis</name>
    <dbReference type="NCBI Taxonomy" id="291195"/>
    <lineage>
        <taxon>Eukaryota</taxon>
        <taxon>Fungi</taxon>
        <taxon>Fungi incertae sedis</taxon>
        <taxon>Microsporidia</taxon>
        <taxon>Tubulinosematoidea</taxon>
        <taxon>Tubulinosematidae</taxon>
        <taxon>Tubulinosema</taxon>
    </lineage>
</organism>
<sequence>MFLNFEKYLKNFKFTTMNIITLPFLFEFILNENKDKVVKGTRFCNLNCDDSSSSSSYSADCLDLKCSDFNCDLPVKKRRKAEIVLKKRKRNAKSSSSTDSSSVDCNELYTTISFISRDTISRVNSEISSEFSNLLRVINDILEKGGVDLRTSILGCLNSLEKSMLILFQNSVIHANESIVAASKTASSLLNKTQGAFLSKVEANIYNYIQKLLAIILPADLFTAVHDANAGLLVTMTQYLTQINNGLVPITNTIFENTSSALVAANEEERKELINKLESAFDSCLLCISDAISSALKGMDESIRSLIALQLVETRRAITKILIRGNKEIILSLSVLLRNICRNSCIINPNSMLLI</sequence>
<comment type="caution">
    <text evidence="1">The sequence shown here is derived from an EMBL/GenBank/DDBJ whole genome shotgun (WGS) entry which is preliminary data.</text>
</comment>
<protein>
    <submittedName>
        <fullName evidence="1">Uncharacterized protein</fullName>
    </submittedName>
</protein>
<dbReference type="EMBL" id="RCSS01000248">
    <property type="protein sequence ID" value="RVD92322.1"/>
    <property type="molecule type" value="Genomic_DNA"/>
</dbReference>
<proteinExistence type="predicted"/>
<accession>A0A437AMC3</accession>
<gene>
    <name evidence="1" type="ORF">TUBRATIS_11780</name>
</gene>
<keyword evidence="2" id="KW-1185">Reference proteome</keyword>
<dbReference type="AlphaFoldDB" id="A0A437AMC3"/>